<evidence type="ECO:0000256" key="2">
    <source>
        <dbReference type="ARBA" id="ARBA00006046"/>
    </source>
</evidence>
<evidence type="ECO:0000256" key="5">
    <source>
        <dbReference type="RuleBase" id="RU362075"/>
    </source>
</evidence>
<dbReference type="NCBIfam" id="TIGR02734">
    <property type="entry name" value="crtI_fam"/>
    <property type="match status" value="1"/>
</dbReference>
<dbReference type="InterPro" id="IPR014105">
    <property type="entry name" value="Carotenoid/retinoid_OxRdtase"/>
</dbReference>
<dbReference type="InterPro" id="IPR002937">
    <property type="entry name" value="Amino_oxidase"/>
</dbReference>
<dbReference type="PANTHER" id="PTHR43734:SF7">
    <property type="entry name" value="4,4'-DIAPONEUROSPORENE OXYGENASE"/>
    <property type="match status" value="1"/>
</dbReference>
<dbReference type="InterPro" id="IPR036188">
    <property type="entry name" value="FAD/NAD-bd_sf"/>
</dbReference>
<dbReference type="GO" id="GO:0016491">
    <property type="term" value="F:oxidoreductase activity"/>
    <property type="evidence" value="ECO:0007669"/>
    <property type="project" value="UniProtKB-KW"/>
</dbReference>
<name>Q219T5_RHOPB</name>
<evidence type="ECO:0000259" key="6">
    <source>
        <dbReference type="Pfam" id="PF01593"/>
    </source>
</evidence>
<dbReference type="eggNOG" id="COG1233">
    <property type="taxonomic scope" value="Bacteria"/>
</dbReference>
<keyword evidence="3 5" id="KW-0125">Carotenoid biosynthesis</keyword>
<dbReference type="Pfam" id="PF01593">
    <property type="entry name" value="Amino_oxidase"/>
    <property type="match status" value="1"/>
</dbReference>
<evidence type="ECO:0000256" key="4">
    <source>
        <dbReference type="ARBA" id="ARBA00023002"/>
    </source>
</evidence>
<dbReference type="Gene3D" id="3.50.50.60">
    <property type="entry name" value="FAD/NAD(P)-binding domain"/>
    <property type="match status" value="2"/>
</dbReference>
<evidence type="ECO:0000256" key="1">
    <source>
        <dbReference type="ARBA" id="ARBA00004829"/>
    </source>
</evidence>
<sequence>MLSPRLAKDQVVIVGAGIAGLTAAFALAARGLAVTVLEQGTAPGGKMRQIGIGGSRIDSGPTVFTMRWVFEELFAAAGKTFSDHVRLRPLDVLARHAWDEHAHLDLFADEARSAEAIGDFAGAAEAKRFQAFCADSRRIYKILEQPFLRAEKPSLAGLIAADGFRGLIDLPKIRPFTTMWTALGDYFHDSRLRQMFGRYATYCGSSPYLAPATLMLVAHVEREGVWVLEGGMHSLAVALADCAAEFGAEIRYEQTVREILTANGRACGVALADGEQIEADNVIVSADVAALGGGLFGKAAARAAAPIVPSKRSLSAITWSLVAKTEGFPLSRHSVFFSRDYAAEFEDIFGRGAVPSEPTVYVCAQDRTDDQAMLREDGADELLVLINAPAIGDRYAFGKAQVERYAERAFARLERCGLRIARNEEATQVTTPADFNRLFPATGGALYGRASHGWTASFQRPGARTKIDGLYLAGGSTHPGPGVPMAALSGRSAAASLFADLQRAPGTKPVLRPITP</sequence>
<dbReference type="STRING" id="316056.RPC_1289"/>
<organism evidence="7">
    <name type="scientific">Rhodopseudomonas palustris (strain BisB18)</name>
    <dbReference type="NCBI Taxonomy" id="316056"/>
    <lineage>
        <taxon>Bacteria</taxon>
        <taxon>Pseudomonadati</taxon>
        <taxon>Pseudomonadota</taxon>
        <taxon>Alphaproteobacteria</taxon>
        <taxon>Hyphomicrobiales</taxon>
        <taxon>Nitrobacteraceae</taxon>
        <taxon>Rhodopseudomonas</taxon>
    </lineage>
</organism>
<comment type="similarity">
    <text evidence="2 5">Belongs to the carotenoid/retinoid oxidoreductase family.</text>
</comment>
<dbReference type="HOGENOM" id="CLU_019722_2_1_5"/>
<dbReference type="InterPro" id="IPR054841">
    <property type="entry name" value="carotdesatCrtD"/>
</dbReference>
<dbReference type="AlphaFoldDB" id="Q219T5"/>
<gene>
    <name evidence="7" type="ordered locus">RPC_1289</name>
</gene>
<proteinExistence type="inferred from homology"/>
<evidence type="ECO:0000256" key="3">
    <source>
        <dbReference type="ARBA" id="ARBA00022746"/>
    </source>
</evidence>
<feature type="domain" description="Amine oxidase" evidence="6">
    <location>
        <begin position="18"/>
        <end position="495"/>
    </location>
</feature>
<dbReference type="GO" id="GO:0016117">
    <property type="term" value="P:carotenoid biosynthetic process"/>
    <property type="evidence" value="ECO:0007669"/>
    <property type="project" value="UniProtKB-KW"/>
</dbReference>
<dbReference type="PRINTS" id="PR00420">
    <property type="entry name" value="RNGMNOXGNASE"/>
</dbReference>
<evidence type="ECO:0000313" key="7">
    <source>
        <dbReference type="EMBL" id="ABD86851.1"/>
    </source>
</evidence>
<keyword evidence="4 5" id="KW-0560">Oxidoreductase</keyword>
<comment type="pathway">
    <text evidence="1 5">Carotenoid biosynthesis.</text>
</comment>
<reference evidence="7" key="1">
    <citation type="submission" date="2006-03" db="EMBL/GenBank/DDBJ databases">
        <title>Complete sequence of Rhodopseudomonas palustris BisB18.</title>
        <authorList>
            <consortium name="US DOE Joint Genome Institute"/>
            <person name="Copeland A."/>
            <person name="Lucas S."/>
            <person name="Lapidus A."/>
            <person name="Barry K."/>
            <person name="Detter J.C."/>
            <person name="Glavina del Rio T."/>
            <person name="Hammon N."/>
            <person name="Israni S."/>
            <person name="Dalin E."/>
            <person name="Tice H."/>
            <person name="Pitluck S."/>
            <person name="Chain P."/>
            <person name="Malfatti S."/>
            <person name="Shin M."/>
            <person name="Vergez L."/>
            <person name="Schmutz J."/>
            <person name="Larimer F."/>
            <person name="Land M."/>
            <person name="Hauser L."/>
            <person name="Pelletier D.A."/>
            <person name="Kyrpides N."/>
            <person name="Anderson I."/>
            <person name="Oda Y."/>
            <person name="Harwood C.S."/>
            <person name="Richardson P."/>
        </authorList>
    </citation>
    <scope>NUCLEOTIDE SEQUENCE [LARGE SCALE GENOMIC DNA]</scope>
    <source>
        <strain evidence="7">BisB18</strain>
    </source>
</reference>
<dbReference type="OrthoDB" id="9774675at2"/>
<dbReference type="PANTHER" id="PTHR43734">
    <property type="entry name" value="PHYTOENE DESATURASE"/>
    <property type="match status" value="1"/>
</dbReference>
<accession>Q219T5</accession>
<dbReference type="EMBL" id="CP000301">
    <property type="protein sequence ID" value="ABD86851.1"/>
    <property type="molecule type" value="Genomic_DNA"/>
</dbReference>
<dbReference type="KEGG" id="rpc:RPC_1289"/>
<protein>
    <submittedName>
        <fullName evidence="7">FAD dependent oxidoreductase</fullName>
    </submittedName>
</protein>
<dbReference type="SUPFAM" id="SSF51905">
    <property type="entry name" value="FAD/NAD(P)-binding domain"/>
    <property type="match status" value="1"/>
</dbReference>
<dbReference type="NCBIfam" id="NF045637">
    <property type="entry name" value="carotdesatCrtDProt"/>
    <property type="match status" value="1"/>
</dbReference>
<dbReference type="RefSeq" id="WP_011471756.1">
    <property type="nucleotide sequence ID" value="NC_007925.1"/>
</dbReference>